<comment type="caution">
    <text evidence="1">The sequence shown here is derived from an EMBL/GenBank/DDBJ whole genome shotgun (WGS) entry which is preliminary data.</text>
</comment>
<organism evidence="1 2">
    <name type="scientific">Rhizopus oryzae</name>
    <name type="common">Mucormycosis agent</name>
    <name type="synonym">Rhizopus arrhizus var. delemar</name>
    <dbReference type="NCBI Taxonomy" id="64495"/>
    <lineage>
        <taxon>Eukaryota</taxon>
        <taxon>Fungi</taxon>
        <taxon>Fungi incertae sedis</taxon>
        <taxon>Mucoromycota</taxon>
        <taxon>Mucoromycotina</taxon>
        <taxon>Mucoromycetes</taxon>
        <taxon>Mucorales</taxon>
        <taxon>Mucorineae</taxon>
        <taxon>Rhizopodaceae</taxon>
        <taxon>Rhizopus</taxon>
    </lineage>
</organism>
<name>A0A9P6XKD3_RHIOR</name>
<protein>
    <submittedName>
        <fullName evidence="1">Uncharacterized protein</fullName>
    </submittedName>
</protein>
<evidence type="ECO:0000313" key="1">
    <source>
        <dbReference type="EMBL" id="KAG1315606.1"/>
    </source>
</evidence>
<keyword evidence="2" id="KW-1185">Reference proteome</keyword>
<reference evidence="1" key="1">
    <citation type="journal article" date="2020" name="Microb. Genom.">
        <title>Genetic diversity of clinical and environmental Mucorales isolates obtained from an investigation of mucormycosis cases among solid organ transplant recipients.</title>
        <authorList>
            <person name="Nguyen M.H."/>
            <person name="Kaul D."/>
            <person name="Muto C."/>
            <person name="Cheng S.J."/>
            <person name="Richter R.A."/>
            <person name="Bruno V.M."/>
            <person name="Liu G."/>
            <person name="Beyhan S."/>
            <person name="Sundermann A.J."/>
            <person name="Mounaud S."/>
            <person name="Pasculle A.W."/>
            <person name="Nierman W.C."/>
            <person name="Driscoll E."/>
            <person name="Cumbie R."/>
            <person name="Clancy C.J."/>
            <person name="Dupont C.L."/>
        </authorList>
    </citation>
    <scope>NUCLEOTIDE SEQUENCE</scope>
    <source>
        <strain evidence="1">GL11</strain>
    </source>
</reference>
<dbReference type="AlphaFoldDB" id="A0A9P6XKD3"/>
<dbReference type="EMBL" id="JAANQT010000033">
    <property type="protein sequence ID" value="KAG1315606.1"/>
    <property type="molecule type" value="Genomic_DNA"/>
</dbReference>
<accession>A0A9P6XKD3</accession>
<dbReference type="Proteomes" id="UP000716291">
    <property type="component" value="Unassembled WGS sequence"/>
</dbReference>
<proteinExistence type="predicted"/>
<gene>
    <name evidence="1" type="ORF">G6F64_000545</name>
</gene>
<dbReference type="OrthoDB" id="10298898at2759"/>
<sequence length="134" mass="15215">MNKIDLEAITFAILNNKLGMSASSDFTTSSSISTASSFTTDKKKIWRLSSGVAVEEVMTNFTLQRNYEKDVCWSSMFIKEDPEETSSFKLKQLENIPGELQDYLDYLKTIDKIDNLLKAVIQESFHPIADSTRE</sequence>
<evidence type="ECO:0000313" key="2">
    <source>
        <dbReference type="Proteomes" id="UP000716291"/>
    </source>
</evidence>